<dbReference type="Gene3D" id="1.10.10.10">
    <property type="entry name" value="Winged helix-like DNA-binding domain superfamily/Winged helix DNA-binding domain"/>
    <property type="match status" value="1"/>
</dbReference>
<evidence type="ECO:0000256" key="2">
    <source>
        <dbReference type="ARBA" id="ARBA00023125"/>
    </source>
</evidence>
<keyword evidence="6" id="KW-1185">Reference proteome</keyword>
<gene>
    <name evidence="5" type="ORF">PX52LOC_03337</name>
</gene>
<dbReference type="Pfam" id="PF01638">
    <property type="entry name" value="HxlR"/>
    <property type="match status" value="1"/>
</dbReference>
<dbReference type="EMBL" id="CP042425">
    <property type="protein sequence ID" value="QEL16385.1"/>
    <property type="molecule type" value="Genomic_DNA"/>
</dbReference>
<dbReference type="InterPro" id="IPR036388">
    <property type="entry name" value="WH-like_DNA-bd_sf"/>
</dbReference>
<protein>
    <submittedName>
        <fullName evidence="5">Transcriptional regulator</fullName>
    </submittedName>
</protein>
<dbReference type="AlphaFoldDB" id="A0A5C1ACN4"/>
<evidence type="ECO:0000256" key="3">
    <source>
        <dbReference type="ARBA" id="ARBA00023163"/>
    </source>
</evidence>
<evidence type="ECO:0000313" key="6">
    <source>
        <dbReference type="Proteomes" id="UP000324974"/>
    </source>
</evidence>
<accession>A0A5C1ACN4</accession>
<dbReference type="OrthoDB" id="9791143at2"/>
<feature type="domain" description="HTH hxlR-type" evidence="4">
    <location>
        <begin position="11"/>
        <end position="108"/>
    </location>
</feature>
<reference evidence="6" key="1">
    <citation type="submission" date="2019-08" db="EMBL/GenBank/DDBJ databases">
        <title>Limnoglobus roseus gen. nov., sp. nov., a novel freshwater planctomycete with a giant genome from the family Gemmataceae.</title>
        <authorList>
            <person name="Kulichevskaya I.S."/>
            <person name="Naumoff D.G."/>
            <person name="Miroshnikov K."/>
            <person name="Ivanova A."/>
            <person name="Philippov D.A."/>
            <person name="Hakobyan A."/>
            <person name="Rijpstra I.C."/>
            <person name="Sinninghe Damste J.S."/>
            <person name="Liesack W."/>
            <person name="Dedysh S.N."/>
        </authorList>
    </citation>
    <scope>NUCLEOTIDE SEQUENCE [LARGE SCALE GENOMIC DNA]</scope>
    <source>
        <strain evidence="6">PX52</strain>
    </source>
</reference>
<proteinExistence type="predicted"/>
<dbReference type="InterPro" id="IPR002577">
    <property type="entry name" value="HTH_HxlR"/>
</dbReference>
<dbReference type="InterPro" id="IPR036390">
    <property type="entry name" value="WH_DNA-bd_sf"/>
</dbReference>
<keyword evidence="1" id="KW-0805">Transcription regulation</keyword>
<dbReference type="GO" id="GO:0003677">
    <property type="term" value="F:DNA binding"/>
    <property type="evidence" value="ECO:0007669"/>
    <property type="project" value="UniProtKB-KW"/>
</dbReference>
<organism evidence="5 6">
    <name type="scientific">Limnoglobus roseus</name>
    <dbReference type="NCBI Taxonomy" id="2598579"/>
    <lineage>
        <taxon>Bacteria</taxon>
        <taxon>Pseudomonadati</taxon>
        <taxon>Planctomycetota</taxon>
        <taxon>Planctomycetia</taxon>
        <taxon>Gemmatales</taxon>
        <taxon>Gemmataceae</taxon>
        <taxon>Limnoglobus</taxon>
    </lineage>
</organism>
<dbReference type="PANTHER" id="PTHR33204">
    <property type="entry name" value="TRANSCRIPTIONAL REGULATOR, MARR FAMILY"/>
    <property type="match status" value="1"/>
</dbReference>
<evidence type="ECO:0000256" key="1">
    <source>
        <dbReference type="ARBA" id="ARBA00023015"/>
    </source>
</evidence>
<dbReference type="PROSITE" id="PS51118">
    <property type="entry name" value="HTH_HXLR"/>
    <property type="match status" value="1"/>
</dbReference>
<dbReference type="SUPFAM" id="SSF46785">
    <property type="entry name" value="Winged helix' DNA-binding domain"/>
    <property type="match status" value="1"/>
</dbReference>
<keyword evidence="2" id="KW-0238">DNA-binding</keyword>
<evidence type="ECO:0000259" key="4">
    <source>
        <dbReference type="PROSITE" id="PS51118"/>
    </source>
</evidence>
<dbReference type="RefSeq" id="WP_149111126.1">
    <property type="nucleotide sequence ID" value="NZ_CP042425.1"/>
</dbReference>
<dbReference type="PANTHER" id="PTHR33204:SF18">
    <property type="entry name" value="TRANSCRIPTIONAL REGULATORY PROTEIN"/>
    <property type="match status" value="1"/>
</dbReference>
<name>A0A5C1ACN4_9BACT</name>
<keyword evidence="3" id="KW-0804">Transcription</keyword>
<dbReference type="Proteomes" id="UP000324974">
    <property type="component" value="Chromosome"/>
</dbReference>
<dbReference type="KEGG" id="lrs:PX52LOC_03337"/>
<evidence type="ECO:0000313" key="5">
    <source>
        <dbReference type="EMBL" id="QEL16385.1"/>
    </source>
</evidence>
<sequence>MKRTSFAGDTCPVARAVDVVGDWWSLLIVRDAFIGRRRFGEFEKGLGVAKNILTDRLRKLVAAGVLETIPAADGSAYKEYALTNRGRGLLPVVVALGQWAACEDSGFALVDAKKGKPARLEFRSEDGRKLDPNDVRLVPPAAD</sequence>